<dbReference type="Gene3D" id="2.60.220.10">
    <property type="entry name" value="Polysaccharide lyase family 8-like, C-terminal"/>
    <property type="match status" value="1"/>
</dbReference>
<dbReference type="InterPro" id="IPR008929">
    <property type="entry name" value="Chondroitin_lyas"/>
</dbReference>
<dbReference type="AlphaFoldDB" id="A0A0B2WGA5"/>
<dbReference type="InterPro" id="IPR003159">
    <property type="entry name" value="Lyase_8_central_dom"/>
</dbReference>
<dbReference type="GO" id="GO:0005975">
    <property type="term" value="P:carbohydrate metabolic process"/>
    <property type="evidence" value="ECO:0007669"/>
    <property type="project" value="InterPro"/>
</dbReference>
<evidence type="ECO:0000259" key="4">
    <source>
        <dbReference type="Pfam" id="PF02278"/>
    </source>
</evidence>
<evidence type="ECO:0000256" key="1">
    <source>
        <dbReference type="ARBA" id="ARBA00006699"/>
    </source>
</evidence>
<name>A0A0B2WGA5_METAS</name>
<organism evidence="5 6">
    <name type="scientific">Metarhizium album (strain ARSEF 1941)</name>
    <dbReference type="NCBI Taxonomy" id="1081103"/>
    <lineage>
        <taxon>Eukaryota</taxon>
        <taxon>Fungi</taxon>
        <taxon>Dikarya</taxon>
        <taxon>Ascomycota</taxon>
        <taxon>Pezizomycotina</taxon>
        <taxon>Sordariomycetes</taxon>
        <taxon>Hypocreomycetidae</taxon>
        <taxon>Hypocreales</taxon>
        <taxon>Clavicipitaceae</taxon>
        <taxon>Metarhizium</taxon>
    </lineage>
</organism>
<dbReference type="GO" id="GO:0005576">
    <property type="term" value="C:extracellular region"/>
    <property type="evidence" value="ECO:0007669"/>
    <property type="project" value="InterPro"/>
</dbReference>
<evidence type="ECO:0000256" key="2">
    <source>
        <dbReference type="ARBA" id="ARBA00023239"/>
    </source>
</evidence>
<keyword evidence="2 5" id="KW-0456">Lyase</keyword>
<dbReference type="GO" id="GO:0030246">
    <property type="term" value="F:carbohydrate binding"/>
    <property type="evidence" value="ECO:0007669"/>
    <property type="project" value="InterPro"/>
</dbReference>
<dbReference type="InterPro" id="IPR011013">
    <property type="entry name" value="Gal_mutarotase_sf_dom"/>
</dbReference>
<feature type="chain" id="PRO_5002095958" evidence="3">
    <location>
        <begin position="23"/>
        <end position="791"/>
    </location>
</feature>
<dbReference type="SUPFAM" id="SSF48230">
    <property type="entry name" value="Chondroitin AC/alginate lyase"/>
    <property type="match status" value="1"/>
</dbReference>
<dbReference type="RefSeq" id="XP_040676102.1">
    <property type="nucleotide sequence ID" value="XM_040825883.1"/>
</dbReference>
<dbReference type="Gene3D" id="2.70.98.10">
    <property type="match status" value="1"/>
</dbReference>
<dbReference type="InterPro" id="IPR014718">
    <property type="entry name" value="GH-type_carb-bd"/>
</dbReference>
<feature type="domain" description="Polysaccharide lyase family 8 central" evidence="4">
    <location>
        <begin position="397"/>
        <end position="640"/>
    </location>
</feature>
<evidence type="ECO:0000313" key="5">
    <source>
        <dbReference type="EMBL" id="KHN95036.1"/>
    </source>
</evidence>
<keyword evidence="3" id="KW-0732">Signal</keyword>
<dbReference type="SUPFAM" id="SSF74650">
    <property type="entry name" value="Galactose mutarotase-like"/>
    <property type="match status" value="1"/>
</dbReference>
<dbReference type="EMBL" id="AZHE01000027">
    <property type="protein sequence ID" value="KHN95036.1"/>
    <property type="molecule type" value="Genomic_DNA"/>
</dbReference>
<dbReference type="Pfam" id="PF02278">
    <property type="entry name" value="Lyase_8"/>
    <property type="match status" value="1"/>
</dbReference>
<keyword evidence="6" id="KW-1185">Reference proteome</keyword>
<dbReference type="InterPro" id="IPR038970">
    <property type="entry name" value="Lyase_8"/>
</dbReference>
<evidence type="ECO:0000256" key="3">
    <source>
        <dbReference type="SAM" id="SignalP"/>
    </source>
</evidence>
<dbReference type="InterPro" id="IPR011071">
    <property type="entry name" value="Lyase_8-like_C"/>
</dbReference>
<reference evidence="5 6" key="1">
    <citation type="journal article" date="2014" name="Proc. Natl. Acad. Sci. U.S.A.">
        <title>Trajectory and genomic determinants of fungal-pathogen speciation and host adaptation.</title>
        <authorList>
            <person name="Hu X."/>
            <person name="Xiao G."/>
            <person name="Zheng P."/>
            <person name="Shang Y."/>
            <person name="Su Y."/>
            <person name="Zhang X."/>
            <person name="Liu X."/>
            <person name="Zhan S."/>
            <person name="St Leger R.J."/>
            <person name="Wang C."/>
        </authorList>
    </citation>
    <scope>NUCLEOTIDE SEQUENCE [LARGE SCALE GENOMIC DNA]</scope>
    <source>
        <strain evidence="5 6">ARSEF 1941</strain>
    </source>
</reference>
<protein>
    <submittedName>
        <fullName evidence="5">Polysaccharide lyase family 8 protein</fullName>
    </submittedName>
</protein>
<proteinExistence type="inferred from homology"/>
<dbReference type="Gene3D" id="1.50.10.100">
    <property type="entry name" value="Chondroitin AC/alginate lyase"/>
    <property type="match status" value="1"/>
</dbReference>
<dbReference type="GO" id="GO:0016837">
    <property type="term" value="F:carbon-oxygen lyase activity, acting on polysaccharides"/>
    <property type="evidence" value="ECO:0007669"/>
    <property type="project" value="UniProtKB-ARBA"/>
</dbReference>
<sequence>MRTLLGCLILAGCGIIPPGVQAASIHDELALISKRRIADLAQFPDPTWFDEMSAWLETQESDGAWPDVNYESGCAAQRANWPIQAHWNRIITFAAAWSGANQAVAQGWTRSEALLKAVSQGLDYWFSNDYTPADCMGDGGRSTGGCPCGTPGLWNTNWYAQAILIPQLCSTACLLLKDADLPKKITAGCERIPRRAYDLRDRVYGTGGRVTGANRQAVLVMQNSVSLALRSDNATMLRDAYGRAMSVMTYADKTTEDGIHRDVALQLNAFVQLQGEAVGTSFAAGTATRDAIAAQVRGSEWMIFVDRHTRREHWDFVSPTGTEVSTPRDPEHALTAESQNAIGRFVAFPTQDLQASADINFNATKLAGAVADFTGSRNVSDAVRRLQSNGTEELVGNKGFWAGDYMVHRTGSFVLGNKMLSTRSRNSEAVNSANPLGYHLGQGTLFTYVEGNEYTDIVGAWDWNLVPGTTTLLNHTKLSAGASANAGKNEFVGVVSDGRVGAAVQDYTDPSDGSISYRKAWFYQEDFVLVTVQDVERSASTAPVITVLDNRASAPGKIWVDGAAVQADAGKAARGKTLFYGGNGYLSYGRPFALTLFEGERTGNWSDISTSTAGVTTSSIFSAYTTVTHTSAAYAVFPASSRSRLAREAERPSVSPIMTSGISGALGSGRLSLVFWPGGEKSIKLKLDEIGWARGGSVTITSAQPGSYLFSGERRCAEGMTLVITLSDPTQKAASASFSLRLDGAKARPTATPARDGRSGDELEVNYTVDLPTGGMAGSSISRKLYLEFER</sequence>
<comment type="caution">
    <text evidence="5">The sequence shown here is derived from an EMBL/GenBank/DDBJ whole genome shotgun (WGS) entry which is preliminary data.</text>
</comment>
<accession>A0A0B2WGA5</accession>
<evidence type="ECO:0000313" key="6">
    <source>
        <dbReference type="Proteomes" id="UP000030816"/>
    </source>
</evidence>
<dbReference type="GeneID" id="63741540"/>
<comment type="similarity">
    <text evidence="1">Belongs to the polysaccharide lyase 8 family.</text>
</comment>
<feature type="signal peptide" evidence="3">
    <location>
        <begin position="1"/>
        <end position="22"/>
    </location>
</feature>
<gene>
    <name evidence="5" type="ORF">MAM_07085</name>
</gene>
<dbReference type="HOGENOM" id="CLU_004172_3_0_1"/>
<dbReference type="OrthoDB" id="5980780at2759"/>
<dbReference type="PANTHER" id="PTHR38481:SF1">
    <property type="entry name" value="HYALURONATE LYASE"/>
    <property type="match status" value="1"/>
</dbReference>
<dbReference type="Proteomes" id="UP000030816">
    <property type="component" value="Unassembled WGS sequence"/>
</dbReference>
<dbReference type="PANTHER" id="PTHR38481">
    <property type="entry name" value="HYALURONATE LYASE"/>
    <property type="match status" value="1"/>
</dbReference>